<accession>A0A1V6YCN8</accession>
<keyword evidence="2" id="KW-1185">Reference proteome</keyword>
<gene>
    <name evidence="1" type="ORF">PENNAL_c0024G05166</name>
</gene>
<comment type="caution">
    <text evidence="1">The sequence shown here is derived from an EMBL/GenBank/DDBJ whole genome shotgun (WGS) entry which is preliminary data.</text>
</comment>
<sequence>MSDHLCLSVIVKFVDYHHLAVLLGGVAAKATSTLVKFTDMDGYNIECADYPGIQNSLMDDAPKRDRPDISVPACSRLDSPQTAALDTEYGLNRRTLPQVLTKLMQALESPAEISLQV</sequence>
<evidence type="ECO:0000313" key="2">
    <source>
        <dbReference type="Proteomes" id="UP000191691"/>
    </source>
</evidence>
<proteinExistence type="predicted"/>
<dbReference type="EMBL" id="MOOB01000024">
    <property type="protein sequence ID" value="OQE85226.1"/>
    <property type="molecule type" value="Genomic_DNA"/>
</dbReference>
<protein>
    <submittedName>
        <fullName evidence="1">Uncharacterized protein</fullName>
    </submittedName>
</protein>
<reference evidence="2" key="1">
    <citation type="journal article" date="2017" name="Nat. Microbiol.">
        <title>Global analysis of biosynthetic gene clusters reveals vast potential of secondary metabolite production in Penicillium species.</title>
        <authorList>
            <person name="Nielsen J.C."/>
            <person name="Grijseels S."/>
            <person name="Prigent S."/>
            <person name="Ji B."/>
            <person name="Dainat J."/>
            <person name="Nielsen K.F."/>
            <person name="Frisvad J.C."/>
            <person name="Workman M."/>
            <person name="Nielsen J."/>
        </authorList>
    </citation>
    <scope>NUCLEOTIDE SEQUENCE [LARGE SCALE GENOMIC DNA]</scope>
    <source>
        <strain evidence="2">IBT 13039</strain>
    </source>
</reference>
<name>A0A1V6YCN8_PENNA</name>
<organism evidence="1 2">
    <name type="scientific">Penicillium nalgiovense</name>
    <dbReference type="NCBI Taxonomy" id="60175"/>
    <lineage>
        <taxon>Eukaryota</taxon>
        <taxon>Fungi</taxon>
        <taxon>Dikarya</taxon>
        <taxon>Ascomycota</taxon>
        <taxon>Pezizomycotina</taxon>
        <taxon>Eurotiomycetes</taxon>
        <taxon>Eurotiomycetidae</taxon>
        <taxon>Eurotiales</taxon>
        <taxon>Aspergillaceae</taxon>
        <taxon>Penicillium</taxon>
    </lineage>
</organism>
<dbReference type="Proteomes" id="UP000191691">
    <property type="component" value="Unassembled WGS sequence"/>
</dbReference>
<dbReference type="AlphaFoldDB" id="A0A1V6YCN8"/>
<evidence type="ECO:0000313" key="1">
    <source>
        <dbReference type="EMBL" id="OQE85226.1"/>
    </source>
</evidence>